<feature type="domain" description="START" evidence="1">
    <location>
        <begin position="103"/>
        <end position="249"/>
    </location>
</feature>
<name>A0ABN8MNR3_9CNID</name>
<evidence type="ECO:0000313" key="3">
    <source>
        <dbReference type="Proteomes" id="UP001159427"/>
    </source>
</evidence>
<protein>
    <recommendedName>
        <fullName evidence="1">START domain-containing protein</fullName>
    </recommendedName>
</protein>
<dbReference type="InterPro" id="IPR051213">
    <property type="entry name" value="START_lipid_transfer"/>
</dbReference>
<keyword evidence="3" id="KW-1185">Reference proteome</keyword>
<dbReference type="PROSITE" id="PS50848">
    <property type="entry name" value="START"/>
    <property type="match status" value="1"/>
</dbReference>
<evidence type="ECO:0000259" key="1">
    <source>
        <dbReference type="PROSITE" id="PS50848"/>
    </source>
</evidence>
<dbReference type="EMBL" id="CALNXI010000590">
    <property type="protein sequence ID" value="CAH3029751.1"/>
    <property type="molecule type" value="Genomic_DNA"/>
</dbReference>
<comment type="caution">
    <text evidence="2">The sequence shown here is derived from an EMBL/GenBank/DDBJ whole genome shotgun (WGS) entry which is preliminary data.</text>
</comment>
<dbReference type="Gene3D" id="3.30.530.20">
    <property type="match status" value="1"/>
</dbReference>
<reference evidence="2 3" key="1">
    <citation type="submission" date="2022-05" db="EMBL/GenBank/DDBJ databases">
        <authorList>
            <consortium name="Genoscope - CEA"/>
            <person name="William W."/>
        </authorList>
    </citation>
    <scope>NUCLEOTIDE SEQUENCE [LARGE SCALE GENOMIC DNA]</scope>
</reference>
<gene>
    <name evidence="2" type="ORF">PEVE_00036719</name>
</gene>
<dbReference type="Proteomes" id="UP001159427">
    <property type="component" value="Unassembled WGS sequence"/>
</dbReference>
<dbReference type="PANTHER" id="PTHR19308:SF14">
    <property type="entry name" value="START DOMAIN-CONTAINING PROTEIN"/>
    <property type="match status" value="1"/>
</dbReference>
<sequence length="256" mass="29676">MPSENHDPSFDYEEEVDRAKRFKDDLGKGGWKKTDTYLCELMRDKILMSVVSISKCVASLDDSVSQYWIKTFPGEEVPIKLLFKWKMPIPAKTCLEMIQPAHIEVRRKWDDNFVDHELLETYPNGENVVYMRVVTPWPVVSRNYVLLNSPIKEIDWYGKQAYVIFQRNITHSSKPEGEDGMVRAFNGGNFYLAVPDENEPESACEVLGLSNNLFKGWIPDNEFVTAKLVPRGIDKLRESMTKAYDTYSEYYTKTET</sequence>
<evidence type="ECO:0000313" key="2">
    <source>
        <dbReference type="EMBL" id="CAH3029751.1"/>
    </source>
</evidence>
<dbReference type="InterPro" id="IPR002913">
    <property type="entry name" value="START_lipid-bd_dom"/>
</dbReference>
<accession>A0ABN8MNR3</accession>
<dbReference type="Pfam" id="PF01852">
    <property type="entry name" value="START"/>
    <property type="match status" value="1"/>
</dbReference>
<proteinExistence type="predicted"/>
<dbReference type="SUPFAM" id="SSF55961">
    <property type="entry name" value="Bet v1-like"/>
    <property type="match status" value="1"/>
</dbReference>
<dbReference type="InterPro" id="IPR023393">
    <property type="entry name" value="START-like_dom_sf"/>
</dbReference>
<dbReference type="PANTHER" id="PTHR19308">
    <property type="entry name" value="PHOSPHATIDYLCHOLINE TRANSFER PROTEIN"/>
    <property type="match status" value="1"/>
</dbReference>
<organism evidence="2 3">
    <name type="scientific">Porites evermanni</name>
    <dbReference type="NCBI Taxonomy" id="104178"/>
    <lineage>
        <taxon>Eukaryota</taxon>
        <taxon>Metazoa</taxon>
        <taxon>Cnidaria</taxon>
        <taxon>Anthozoa</taxon>
        <taxon>Hexacorallia</taxon>
        <taxon>Scleractinia</taxon>
        <taxon>Fungiina</taxon>
        <taxon>Poritidae</taxon>
        <taxon>Porites</taxon>
    </lineage>
</organism>